<organism evidence="1 2">
    <name type="scientific">Arctium lappa</name>
    <name type="common">Greater burdock</name>
    <name type="synonym">Lappa major</name>
    <dbReference type="NCBI Taxonomy" id="4217"/>
    <lineage>
        <taxon>Eukaryota</taxon>
        <taxon>Viridiplantae</taxon>
        <taxon>Streptophyta</taxon>
        <taxon>Embryophyta</taxon>
        <taxon>Tracheophyta</taxon>
        <taxon>Spermatophyta</taxon>
        <taxon>Magnoliopsida</taxon>
        <taxon>eudicotyledons</taxon>
        <taxon>Gunneridae</taxon>
        <taxon>Pentapetalae</taxon>
        <taxon>asterids</taxon>
        <taxon>campanulids</taxon>
        <taxon>Asterales</taxon>
        <taxon>Asteraceae</taxon>
        <taxon>Carduoideae</taxon>
        <taxon>Cardueae</taxon>
        <taxon>Arctiinae</taxon>
        <taxon>Arctium</taxon>
    </lineage>
</organism>
<protein>
    <submittedName>
        <fullName evidence="1">Uncharacterized protein</fullName>
    </submittedName>
</protein>
<dbReference type="EMBL" id="CM042053">
    <property type="protein sequence ID" value="KAI3715947.1"/>
    <property type="molecule type" value="Genomic_DNA"/>
</dbReference>
<proteinExistence type="predicted"/>
<sequence length="717" mass="80429">MLLQIPLLCLRYQTYLQFKFIHKSKISFSSFFHTLMATNRSPSPLSTRNCRNSEMNSTTRRSFNGNPFARPTALTNPRSLNPPTPANTPAAIDHVKRHSIGRKSVGNSMFLDGKENHKDTIRSPAKGGSKNFMSPTISAASKFTPSPRKKVLGEKNDVLRTSIHFLDKDSDLKSEETAKIDEGSQDSINLEQKEVVLETPPVRQVTFDSSINDATEMLSEVTENSDFVSVVDSGPKIRPFCCSPQTSPIVAPLDHPSLPPYDPKKNFLSPRPQFLRYKPNPRIEILLNKSDGNDDYGDDDVTKLEDSFNLSENSSESEDEQEVEKEVKLKVDSVLGSSEDLSEIVSEEKQSDSMVKKASKKPQVFRRSKTICLLSVMFLIACFSFSFTDSPPMDLPIYKDFSFPEIYQESLKLAASAKDTFDDFVENVKHWSINFISYLSQLKSHFGSTHKITSIQFFNLTTSPLQEELMFSSHIATDYIEFEEEIQDFEEEIQDFEEEIQEFEEEIQEFEDETEMEVDDDIEVPEEVVVQEQNEQIQSDVDGDLVQKSLNLEDGSSEIASIPVTDSETTPETKSETVVDDLEIDSSLPDSVAQSEASASFSINTICLAGFSMAILAASAIFHTIRKKSNATTTTIRGANMRRESCSSETNSYQKVKTSSSNKRESLASSSSDFSMGSPSYGSFTTYERIPIKKGDEVMVTPIRRSSRLMKNQVTCS</sequence>
<evidence type="ECO:0000313" key="2">
    <source>
        <dbReference type="Proteomes" id="UP001055879"/>
    </source>
</evidence>
<reference evidence="1 2" key="2">
    <citation type="journal article" date="2022" name="Mol. Ecol. Resour.">
        <title>The genomes of chicory, endive, great burdock and yacon provide insights into Asteraceae paleo-polyploidization history and plant inulin production.</title>
        <authorList>
            <person name="Fan W."/>
            <person name="Wang S."/>
            <person name="Wang H."/>
            <person name="Wang A."/>
            <person name="Jiang F."/>
            <person name="Liu H."/>
            <person name="Zhao H."/>
            <person name="Xu D."/>
            <person name="Zhang Y."/>
        </authorList>
    </citation>
    <scope>NUCLEOTIDE SEQUENCE [LARGE SCALE GENOMIC DNA]</scope>
    <source>
        <strain evidence="2">cv. Niubang</strain>
    </source>
</reference>
<accession>A0ACB9B1J6</accession>
<gene>
    <name evidence="1" type="ORF">L6452_22939</name>
</gene>
<evidence type="ECO:0000313" key="1">
    <source>
        <dbReference type="EMBL" id="KAI3715947.1"/>
    </source>
</evidence>
<reference evidence="2" key="1">
    <citation type="journal article" date="2022" name="Mol. Ecol. Resour.">
        <title>The genomes of chicory, endive, great burdock and yacon provide insights into Asteraceae palaeo-polyploidization history and plant inulin production.</title>
        <authorList>
            <person name="Fan W."/>
            <person name="Wang S."/>
            <person name="Wang H."/>
            <person name="Wang A."/>
            <person name="Jiang F."/>
            <person name="Liu H."/>
            <person name="Zhao H."/>
            <person name="Xu D."/>
            <person name="Zhang Y."/>
        </authorList>
    </citation>
    <scope>NUCLEOTIDE SEQUENCE [LARGE SCALE GENOMIC DNA]</scope>
    <source>
        <strain evidence="2">cv. Niubang</strain>
    </source>
</reference>
<comment type="caution">
    <text evidence="1">The sequence shown here is derived from an EMBL/GenBank/DDBJ whole genome shotgun (WGS) entry which is preliminary data.</text>
</comment>
<dbReference type="Proteomes" id="UP001055879">
    <property type="component" value="Linkage Group LG07"/>
</dbReference>
<name>A0ACB9B1J6_ARCLA</name>
<keyword evidence="2" id="KW-1185">Reference proteome</keyword>